<dbReference type="CDD" id="cd01644">
    <property type="entry name" value="RT_pepA17"/>
    <property type="match status" value="1"/>
</dbReference>
<dbReference type="PANTHER" id="PTHR47331">
    <property type="entry name" value="PHD-TYPE DOMAIN-CONTAINING PROTEIN"/>
    <property type="match status" value="1"/>
</dbReference>
<organism evidence="3 4">
    <name type="scientific">Aedes albopictus</name>
    <name type="common">Asian tiger mosquito</name>
    <name type="synonym">Stegomyia albopicta</name>
    <dbReference type="NCBI Taxonomy" id="7160"/>
    <lineage>
        <taxon>Eukaryota</taxon>
        <taxon>Metazoa</taxon>
        <taxon>Ecdysozoa</taxon>
        <taxon>Arthropoda</taxon>
        <taxon>Hexapoda</taxon>
        <taxon>Insecta</taxon>
        <taxon>Pterygota</taxon>
        <taxon>Neoptera</taxon>
        <taxon>Endopterygota</taxon>
        <taxon>Diptera</taxon>
        <taxon>Nematocera</taxon>
        <taxon>Culicoidea</taxon>
        <taxon>Culicidae</taxon>
        <taxon>Culicinae</taxon>
        <taxon>Aedini</taxon>
        <taxon>Aedes</taxon>
        <taxon>Stegomyia</taxon>
    </lineage>
</organism>
<dbReference type="Pfam" id="PF05380">
    <property type="entry name" value="Peptidase_A17"/>
    <property type="match status" value="1"/>
</dbReference>
<dbReference type="PROSITE" id="PS50994">
    <property type="entry name" value="INTEGRASE"/>
    <property type="match status" value="1"/>
</dbReference>
<protein>
    <recommendedName>
        <fullName evidence="2">Integrase catalytic domain-containing protein</fullName>
    </recommendedName>
</protein>
<feature type="domain" description="Integrase catalytic" evidence="2">
    <location>
        <begin position="1513"/>
        <end position="1705"/>
    </location>
</feature>
<dbReference type="InterPro" id="IPR036397">
    <property type="entry name" value="RNaseH_sf"/>
</dbReference>
<sequence length="1830" mass="207919">MLLRSAGAKKSLFAVSPAAASRTAKVAHTPTLTVKEQKERQSMREADAKMAETVDALVQCCLSTKGKVERIRKAIDEADFDYGKFNIHALNLYLKTVDLAYTEYNDFQNRIYMADPSKRQQYEQQFVDFEELYEFVRISLCEMLSKYEQDQQANLALAAEAQQQLQALKPSPDGGASSSGVNLSSRVPSLLLQNTPLPTFDGRYENWFKFKSMFCDIVDKCVADSPATKLHYLDKALVGKAQGAIDQQTINDNNYAGAWKILTERFENLPMVLHGHVMKLLSLKQMTKESSHELKALIDDCEKRVGSLEFHKLKMDGMSEVIVITLLTTKLDPETRKCWESTIEHGKMPTYKDTIAFLRKRSYVLERCEQMSSAPKTKAASEKPKSTVMTSKAHSVVVPKSDDSCPVCDLGHTVEKCETFKKLNIDGRYNKAKQVGLCFSCLKRGHRTANCKVNVSCTSCTKKHHSLMHPEERKTMTSNPPQTPATRKEATGSDEQPLTAAKCIVPIQPREATKQILLATAMIQVVDVCGVAHQCRALLDSGAMANFLSERVADLLCLPKSSVNIPVVGVNGMKSRVKFKVQVTAKSIANEFEFSLDYLIVPRVTSTLPAVRIDASNWPIPTELQLADRSFMEPSRIDMLIGAEVFYDLLQTGKIRMSNDLPTLQESLLGWLVAGPVVDIEPVHTVRVCQVSSVTDPDENLQELLKRFWTIEEQVAEFESTSPDDDCESHFLETHTRNADGRYVVKLPFRDNVSSLGESRKQAEKRFELLERRLVKNPEMKQMYDDFIDEYLALDHCVEVERSHKDDSEFVYYLPHHCVVKMESSSTKLRVVFDASAKSDSGLSLNDVMKVGPTVQSSLFDIILRFRSFKYTFSADVPKMYRQVLVHEQDRKFQRILFRKSESEPLREIELKTVTYGTAAAPFLATRSLNQLADDENDDFPEASRLVKKSFYIDDVLTGANSLEKAIALQRDLIALLDRGGFGLHKWCANHPKLLEGIPIAAQERQMEFEDCDINGVIKTLGLYWNPADDQFMFRVEPINETLKKPTKRQILSETAKIFDPLGLLAPTVVIPKLLMQHLWRNKQEWDEQISDESLQMWTRFRTELSEIGTEKIDRRVTSDDAVKLELHGFADASGVAYGCCVYMRSVKEDGTANMKLICGKSRVAPIKELQRNVKPEAEPAEMTIPRLELCAALLLARQMKAVCEALEMKSDQVILWSDSSIVISWLRRLKPETSVFVRNRVTKIHQLQPDGTWKHVSSKSNPADVVSRGLFPKELMNSDLWWQGPRFLRMNEDDGEAPAAEFEDGAEENKEEDCDVMAAIVQDNQPYKVIMACSNYRRLQRVFGYVARFINNCKAKNLSERCCDRRLTLTELNNGQKLMVKCVQHEVYAEEFECIAKNKPIKGKLRNLNPVLDEDMLRVGGRIRHSDLPKDQKHPFILPERNHFTEILIETMHREHLHLGLNGLLATVRAKFWPVNAKQTIHRVLRKCVTCFRMKPKMLDQYMGDLPSVRVTAAQPFSRSGVDYAGPFFLKQGRGRSPMKAYVALFVCMSTKAIHLELVTSLTTEGFLSALHRFVGRRGNVSDLYSDNGTNFTGAAKELIELKNLLKSQALEQKVNEFCQQRGTNWHFIAPRAPHQGGLWESNVKSMKNHLYKSLSESHLTYEEMNTLLIQIEAILNSRPLIPMNDDPLDYEALSPGHFLVGRELTSVAEPNYEHLKDGALSRYQLIQKRKQSFWTRWSNEYITTLQKRSKWFKEPIKLRNGLLVILQEDHTPPQSWRLGRIIDTHPGKDGIIRVVTVRTSSGIYRRATTKIAVLPIDDNVQSTTQKED</sequence>
<dbReference type="InterPro" id="IPR041588">
    <property type="entry name" value="Integrase_H2C2"/>
</dbReference>
<dbReference type="SUPFAM" id="SSF56672">
    <property type="entry name" value="DNA/RNA polymerases"/>
    <property type="match status" value="1"/>
</dbReference>
<evidence type="ECO:0000259" key="2">
    <source>
        <dbReference type="PROSITE" id="PS50994"/>
    </source>
</evidence>
<dbReference type="PANTHER" id="PTHR47331:SF1">
    <property type="entry name" value="GAG-LIKE PROTEIN"/>
    <property type="match status" value="1"/>
</dbReference>
<evidence type="ECO:0000313" key="3">
    <source>
        <dbReference type="EnsemblMetazoa" id="AALFPA23_019827.P29195"/>
    </source>
</evidence>
<dbReference type="RefSeq" id="XP_062713798.1">
    <property type="nucleotide sequence ID" value="XM_062857814.1"/>
</dbReference>
<dbReference type="Pfam" id="PF03564">
    <property type="entry name" value="DUF1759"/>
    <property type="match status" value="1"/>
</dbReference>
<dbReference type="InterPro" id="IPR001584">
    <property type="entry name" value="Integrase_cat-core"/>
</dbReference>
<dbReference type="GeneID" id="109415410"/>
<accession>A0ABM1ZM77</accession>
<feature type="region of interest" description="Disordered" evidence="1">
    <location>
        <begin position="468"/>
        <end position="494"/>
    </location>
</feature>
<dbReference type="InterPro" id="IPR040676">
    <property type="entry name" value="DUF5641"/>
</dbReference>
<feature type="region of interest" description="Disordered" evidence="1">
    <location>
        <begin position="374"/>
        <end position="393"/>
    </location>
</feature>
<dbReference type="InterPro" id="IPR043502">
    <property type="entry name" value="DNA/RNA_pol_sf"/>
</dbReference>
<dbReference type="InterPro" id="IPR012337">
    <property type="entry name" value="RNaseH-like_sf"/>
</dbReference>
<proteinExistence type="predicted"/>
<dbReference type="Proteomes" id="UP000069940">
    <property type="component" value="Unassembled WGS sequence"/>
</dbReference>
<reference evidence="3" key="2">
    <citation type="submission" date="2025-05" db="UniProtKB">
        <authorList>
            <consortium name="EnsemblMetazoa"/>
        </authorList>
    </citation>
    <scope>IDENTIFICATION</scope>
    <source>
        <strain evidence="3">Foshan</strain>
    </source>
</reference>
<dbReference type="InterPro" id="IPR008042">
    <property type="entry name" value="Retrotrans_Pao"/>
</dbReference>
<reference evidence="4" key="1">
    <citation type="journal article" date="2015" name="Proc. Natl. Acad. Sci. U.S.A.">
        <title>Genome sequence of the Asian Tiger mosquito, Aedes albopictus, reveals insights into its biology, genetics, and evolution.</title>
        <authorList>
            <person name="Chen X.G."/>
            <person name="Jiang X."/>
            <person name="Gu J."/>
            <person name="Xu M."/>
            <person name="Wu Y."/>
            <person name="Deng Y."/>
            <person name="Zhang C."/>
            <person name="Bonizzoni M."/>
            <person name="Dermauw W."/>
            <person name="Vontas J."/>
            <person name="Armbruster P."/>
            <person name="Huang X."/>
            <person name="Yang Y."/>
            <person name="Zhang H."/>
            <person name="He W."/>
            <person name="Peng H."/>
            <person name="Liu Y."/>
            <person name="Wu K."/>
            <person name="Chen J."/>
            <person name="Lirakis M."/>
            <person name="Topalis P."/>
            <person name="Van Leeuwen T."/>
            <person name="Hall A.B."/>
            <person name="Jiang X."/>
            <person name="Thorpe C."/>
            <person name="Mueller R.L."/>
            <person name="Sun C."/>
            <person name="Waterhouse R.M."/>
            <person name="Yan G."/>
            <person name="Tu Z.J."/>
            <person name="Fang X."/>
            <person name="James A.A."/>
        </authorList>
    </citation>
    <scope>NUCLEOTIDE SEQUENCE [LARGE SCALE GENOMIC DNA]</scope>
    <source>
        <strain evidence="4">Foshan</strain>
    </source>
</reference>
<name>A0ABM1ZM77_AEDAL</name>
<keyword evidence="4" id="KW-1185">Reference proteome</keyword>
<dbReference type="Pfam" id="PF17921">
    <property type="entry name" value="Integrase_H2C2"/>
    <property type="match status" value="1"/>
</dbReference>
<dbReference type="Gene3D" id="3.30.420.10">
    <property type="entry name" value="Ribonuclease H-like superfamily/Ribonuclease H"/>
    <property type="match status" value="1"/>
</dbReference>
<dbReference type="SUPFAM" id="SSF53098">
    <property type="entry name" value="Ribonuclease H-like"/>
    <property type="match status" value="1"/>
</dbReference>
<dbReference type="Pfam" id="PF18701">
    <property type="entry name" value="DUF5641"/>
    <property type="match status" value="1"/>
</dbReference>
<evidence type="ECO:0000256" key="1">
    <source>
        <dbReference type="SAM" id="MobiDB-lite"/>
    </source>
</evidence>
<evidence type="ECO:0000313" key="4">
    <source>
        <dbReference type="Proteomes" id="UP000069940"/>
    </source>
</evidence>
<dbReference type="InterPro" id="IPR005312">
    <property type="entry name" value="DUF1759"/>
</dbReference>
<dbReference type="EnsemblMetazoa" id="AALFPA23_019827.R29195">
    <property type="protein sequence ID" value="AALFPA23_019827.P29195"/>
    <property type="gene ID" value="AALFPA23_019827"/>
</dbReference>